<name>A0ABR4GSZ6_9EURO</name>
<feature type="transmembrane region" description="Helical" evidence="8">
    <location>
        <begin position="32"/>
        <end position="51"/>
    </location>
</feature>
<feature type="region of interest" description="Disordered" evidence="7">
    <location>
        <begin position="207"/>
        <end position="235"/>
    </location>
</feature>
<dbReference type="InterPro" id="IPR004923">
    <property type="entry name" value="FTR1/Fip1/EfeU"/>
</dbReference>
<evidence type="ECO:0000256" key="7">
    <source>
        <dbReference type="SAM" id="MobiDB-lite"/>
    </source>
</evidence>
<feature type="transmembrane region" description="Helical" evidence="8">
    <location>
        <begin position="63"/>
        <end position="85"/>
    </location>
</feature>
<comment type="similarity">
    <text evidence="2">Belongs to the oxidase-dependent Fe transporter (OFeT) (TC 9.A.10.1) family.</text>
</comment>
<keyword evidence="3" id="KW-0813">Transport</keyword>
<evidence type="ECO:0000313" key="9">
    <source>
        <dbReference type="EMBL" id="KAL2802195.1"/>
    </source>
</evidence>
<evidence type="ECO:0000256" key="3">
    <source>
        <dbReference type="ARBA" id="ARBA00022496"/>
    </source>
</evidence>
<keyword evidence="3" id="KW-0406">Ion transport</keyword>
<sequence length="235" mass="24862">MFVLPFIRVLREGLEAVIYVGGVGLGLPATSFPLAVVCGIAAGTLIGYIIYRCGQTTSMQVFLVISTGFLYLVAAGLLSPGVWYLEVNAWNKAIGGDASETGVGPGSYDIRQSVWHVNCCSPEIDGGGGWGIFNALLGWTNSATYGSVVSYNLYWVCVIVCYSIMIYRERSGPVAVIDPALDRIAAYKAKVKAVILRQPVEVDVNTATQPSGPVGSVEQGKSSGNKGAAVRQTEV</sequence>
<keyword evidence="10" id="KW-1185">Reference proteome</keyword>
<evidence type="ECO:0000256" key="6">
    <source>
        <dbReference type="ARBA" id="ARBA00023136"/>
    </source>
</evidence>
<keyword evidence="6 8" id="KW-0472">Membrane</keyword>
<reference evidence="9 10" key="1">
    <citation type="submission" date="2024-07" db="EMBL/GenBank/DDBJ databases">
        <title>Section-level genome sequencing and comparative genomics of Aspergillus sections Usti and Cavernicolus.</title>
        <authorList>
            <consortium name="Lawrence Berkeley National Laboratory"/>
            <person name="Nybo J.L."/>
            <person name="Vesth T.C."/>
            <person name="Theobald S."/>
            <person name="Frisvad J.C."/>
            <person name="Larsen T.O."/>
            <person name="Kjaerboelling I."/>
            <person name="Rothschild-Mancinelli K."/>
            <person name="Lyhne E.K."/>
            <person name="Kogle M.E."/>
            <person name="Barry K."/>
            <person name="Clum A."/>
            <person name="Na H."/>
            <person name="Ledsgaard L."/>
            <person name="Lin J."/>
            <person name="Lipzen A."/>
            <person name="Kuo A."/>
            <person name="Riley R."/>
            <person name="Mondo S."/>
            <person name="Labutti K."/>
            <person name="Haridas S."/>
            <person name="Pangalinan J."/>
            <person name="Salamov A.A."/>
            <person name="Simmons B.A."/>
            <person name="Magnuson J.K."/>
            <person name="Chen J."/>
            <person name="Drula E."/>
            <person name="Henrissat B."/>
            <person name="Wiebenga A."/>
            <person name="Lubbers R.J."/>
            <person name="Gomes A.C."/>
            <person name="Makela M.R."/>
            <person name="Stajich J."/>
            <person name="Grigoriev I.V."/>
            <person name="Mortensen U.H."/>
            <person name="De Vries R.P."/>
            <person name="Baker S.E."/>
            <person name="Andersen M.R."/>
        </authorList>
    </citation>
    <scope>NUCLEOTIDE SEQUENCE [LARGE SCALE GENOMIC DNA]</scope>
    <source>
        <strain evidence="9 10">CBS 588.65</strain>
    </source>
</reference>
<keyword evidence="3" id="KW-0410">Iron transport</keyword>
<proteinExistence type="inferred from homology"/>
<evidence type="ECO:0000256" key="5">
    <source>
        <dbReference type="ARBA" id="ARBA00022989"/>
    </source>
</evidence>
<feature type="transmembrane region" description="Helical" evidence="8">
    <location>
        <begin position="148"/>
        <end position="167"/>
    </location>
</feature>
<evidence type="ECO:0000313" key="10">
    <source>
        <dbReference type="Proteomes" id="UP001610334"/>
    </source>
</evidence>
<gene>
    <name evidence="9" type="ORF">BJX63DRAFT_426243</name>
</gene>
<comment type="subcellular location">
    <subcellularLocation>
        <location evidence="1">Membrane</location>
        <topology evidence="1">Multi-pass membrane protein</topology>
    </subcellularLocation>
</comment>
<dbReference type="EMBL" id="JBFXLT010000201">
    <property type="protein sequence ID" value="KAL2802195.1"/>
    <property type="molecule type" value="Genomic_DNA"/>
</dbReference>
<dbReference type="Pfam" id="PF03239">
    <property type="entry name" value="FTR1"/>
    <property type="match status" value="1"/>
</dbReference>
<protein>
    <submittedName>
        <fullName evidence="9">Iron permease FTR1 family-domain-containing protein</fullName>
    </submittedName>
</protein>
<dbReference type="PANTHER" id="PTHR31632">
    <property type="entry name" value="IRON TRANSPORTER FTH1"/>
    <property type="match status" value="1"/>
</dbReference>
<keyword evidence="5 8" id="KW-1133">Transmembrane helix</keyword>
<dbReference type="Proteomes" id="UP001610334">
    <property type="component" value="Unassembled WGS sequence"/>
</dbReference>
<evidence type="ECO:0000256" key="4">
    <source>
        <dbReference type="ARBA" id="ARBA00022692"/>
    </source>
</evidence>
<evidence type="ECO:0000256" key="2">
    <source>
        <dbReference type="ARBA" id="ARBA00008333"/>
    </source>
</evidence>
<organism evidence="9 10">
    <name type="scientific">Aspergillus granulosus</name>
    <dbReference type="NCBI Taxonomy" id="176169"/>
    <lineage>
        <taxon>Eukaryota</taxon>
        <taxon>Fungi</taxon>
        <taxon>Dikarya</taxon>
        <taxon>Ascomycota</taxon>
        <taxon>Pezizomycotina</taxon>
        <taxon>Eurotiomycetes</taxon>
        <taxon>Eurotiomycetidae</taxon>
        <taxon>Eurotiales</taxon>
        <taxon>Aspergillaceae</taxon>
        <taxon>Aspergillus</taxon>
        <taxon>Aspergillus subgen. Nidulantes</taxon>
    </lineage>
</organism>
<keyword evidence="4 8" id="KW-0812">Transmembrane</keyword>
<evidence type="ECO:0000256" key="8">
    <source>
        <dbReference type="SAM" id="Phobius"/>
    </source>
</evidence>
<comment type="caution">
    <text evidence="9">The sequence shown here is derived from an EMBL/GenBank/DDBJ whole genome shotgun (WGS) entry which is preliminary data.</text>
</comment>
<evidence type="ECO:0000256" key="1">
    <source>
        <dbReference type="ARBA" id="ARBA00004141"/>
    </source>
</evidence>
<keyword evidence="3" id="KW-0408">Iron</keyword>
<dbReference type="PANTHER" id="PTHR31632:SF2">
    <property type="entry name" value="PLASMA MEMBRANE IRON PERMEASE"/>
    <property type="match status" value="1"/>
</dbReference>
<accession>A0ABR4GSZ6</accession>